<organism evidence="4 5">
    <name type="scientific">Tetraparma gracilis</name>
    <dbReference type="NCBI Taxonomy" id="2962635"/>
    <lineage>
        <taxon>Eukaryota</taxon>
        <taxon>Sar</taxon>
        <taxon>Stramenopiles</taxon>
        <taxon>Ochrophyta</taxon>
        <taxon>Bolidophyceae</taxon>
        <taxon>Parmales</taxon>
        <taxon>Triparmaceae</taxon>
        <taxon>Tetraparma</taxon>
    </lineage>
</organism>
<evidence type="ECO:0000313" key="4">
    <source>
        <dbReference type="EMBL" id="GMI34149.1"/>
    </source>
</evidence>
<dbReference type="InterPro" id="IPR001296">
    <property type="entry name" value="Glyco_trans_1"/>
</dbReference>
<comment type="caution">
    <text evidence="4">The sequence shown here is derived from an EMBL/GenBank/DDBJ whole genome shotgun (WGS) entry which is preliminary data.</text>
</comment>
<dbReference type="SUPFAM" id="SSF53756">
    <property type="entry name" value="UDP-Glycosyltransferase/glycogen phosphorylase"/>
    <property type="match status" value="1"/>
</dbReference>
<accession>A0ABQ6MWW3</accession>
<feature type="signal peptide" evidence="2">
    <location>
        <begin position="1"/>
        <end position="21"/>
    </location>
</feature>
<sequence>MPSPRSCLLMMFGALLCTALCAEGDVQGTEGDGTEGDVHIEYHYPVFSAGGYSSEGTSFSIAMDELLGAVDPARGRWSLSLHHHGDGYNWDYVRGLDEAARGTLQRLSSARAPPGAARVIVCHSEPGAWNVLGGPAWSTPLCPPAGAAASGAILVGRTMFETDRLPGGWPERLNEMDEIWVPTSFHERVFASGGVEAGKLRVLGEGVDDAFFRPVEALFRKPAGIVAFVSVFKFEERKGWQILVDAVLQEFVGGGQGVRLLVLTSGYHQSEEELLGDLERHLRAAGREYEVSRQVHEESGLRLLTLDFGGGVEVVVTTNVPQQLLPAFYASGDAFVLPSRGEGWGRPHMEAMACGVPVVATNWSGPTEFVTEQNGWLIEVEEMVEIEEGAFRGHMWAQPSLASLRARRDVERLWSAEKMGAAFLERVDGALSKRRGEGRDEL</sequence>
<feature type="domain" description="Glycosyl transferase family 1" evidence="3">
    <location>
        <begin position="282"/>
        <end position="386"/>
    </location>
</feature>
<keyword evidence="1" id="KW-0328">Glycosyltransferase</keyword>
<feature type="chain" id="PRO_5045435446" description="Glycosyl transferase family 1 domain-containing protein" evidence="2">
    <location>
        <begin position="22"/>
        <end position="442"/>
    </location>
</feature>
<proteinExistence type="predicted"/>
<name>A0ABQ6MWW3_9STRA</name>
<gene>
    <name evidence="4" type="ORF">TeGR_g9163</name>
</gene>
<dbReference type="EMBL" id="BRYB01000623">
    <property type="protein sequence ID" value="GMI34149.1"/>
    <property type="molecule type" value="Genomic_DNA"/>
</dbReference>
<evidence type="ECO:0000256" key="2">
    <source>
        <dbReference type="SAM" id="SignalP"/>
    </source>
</evidence>
<keyword evidence="1" id="KW-0808">Transferase</keyword>
<dbReference type="Gene3D" id="3.40.50.2000">
    <property type="entry name" value="Glycogen Phosphorylase B"/>
    <property type="match status" value="1"/>
</dbReference>
<evidence type="ECO:0000313" key="5">
    <source>
        <dbReference type="Proteomes" id="UP001165060"/>
    </source>
</evidence>
<dbReference type="PANTHER" id="PTHR46656">
    <property type="entry name" value="PUTATIVE-RELATED"/>
    <property type="match status" value="1"/>
</dbReference>
<protein>
    <recommendedName>
        <fullName evidence="3">Glycosyl transferase family 1 domain-containing protein</fullName>
    </recommendedName>
</protein>
<dbReference type="Proteomes" id="UP001165060">
    <property type="component" value="Unassembled WGS sequence"/>
</dbReference>
<dbReference type="Pfam" id="PF00534">
    <property type="entry name" value="Glycos_transf_1"/>
    <property type="match status" value="1"/>
</dbReference>
<dbReference type="PANTHER" id="PTHR46656:SF3">
    <property type="entry name" value="PUTATIVE-RELATED"/>
    <property type="match status" value="1"/>
</dbReference>
<keyword evidence="5" id="KW-1185">Reference proteome</keyword>
<evidence type="ECO:0000259" key="3">
    <source>
        <dbReference type="Pfam" id="PF00534"/>
    </source>
</evidence>
<keyword evidence="2" id="KW-0732">Signal</keyword>
<reference evidence="4 5" key="1">
    <citation type="journal article" date="2023" name="Commun. Biol.">
        <title>Genome analysis of Parmales, the sister group of diatoms, reveals the evolutionary specialization of diatoms from phago-mixotrophs to photoautotrophs.</title>
        <authorList>
            <person name="Ban H."/>
            <person name="Sato S."/>
            <person name="Yoshikawa S."/>
            <person name="Yamada K."/>
            <person name="Nakamura Y."/>
            <person name="Ichinomiya M."/>
            <person name="Sato N."/>
            <person name="Blanc-Mathieu R."/>
            <person name="Endo H."/>
            <person name="Kuwata A."/>
            <person name="Ogata H."/>
        </authorList>
    </citation>
    <scope>NUCLEOTIDE SEQUENCE [LARGE SCALE GENOMIC DNA]</scope>
</reference>
<evidence type="ECO:0000256" key="1">
    <source>
        <dbReference type="ARBA" id="ARBA00022676"/>
    </source>
</evidence>